<dbReference type="GO" id="GO:0030247">
    <property type="term" value="F:polysaccharide binding"/>
    <property type="evidence" value="ECO:0007669"/>
    <property type="project" value="InterPro"/>
</dbReference>
<evidence type="ECO:0000313" key="5">
    <source>
        <dbReference type="EMBL" id="GFZ17450.1"/>
    </source>
</evidence>
<proteinExistence type="predicted"/>
<dbReference type="Pfam" id="PF13947">
    <property type="entry name" value="GUB_WAK_bind"/>
    <property type="match status" value="1"/>
</dbReference>
<dbReference type="AlphaFoldDB" id="A0A7J0H2Y8"/>
<keyword evidence="2 3" id="KW-0732">Signal</keyword>
<evidence type="ECO:0000256" key="2">
    <source>
        <dbReference type="ARBA" id="ARBA00022729"/>
    </source>
</evidence>
<feature type="domain" description="Wall-associated receptor kinase galacturonan-binding" evidence="4">
    <location>
        <begin position="35"/>
        <end position="96"/>
    </location>
</feature>
<comment type="subcellular location">
    <subcellularLocation>
        <location evidence="1">Membrane</location>
        <topology evidence="1">Single-pass membrane protein</topology>
    </subcellularLocation>
</comment>
<organism evidence="5 6">
    <name type="scientific">Actinidia rufa</name>
    <dbReference type="NCBI Taxonomy" id="165716"/>
    <lineage>
        <taxon>Eukaryota</taxon>
        <taxon>Viridiplantae</taxon>
        <taxon>Streptophyta</taxon>
        <taxon>Embryophyta</taxon>
        <taxon>Tracheophyta</taxon>
        <taxon>Spermatophyta</taxon>
        <taxon>Magnoliopsida</taxon>
        <taxon>eudicotyledons</taxon>
        <taxon>Gunneridae</taxon>
        <taxon>Pentapetalae</taxon>
        <taxon>asterids</taxon>
        <taxon>Ericales</taxon>
        <taxon>Actinidiaceae</taxon>
        <taxon>Actinidia</taxon>
    </lineage>
</organism>
<dbReference type="EMBL" id="BJWL01000026">
    <property type="protein sequence ID" value="GFZ17450.1"/>
    <property type="molecule type" value="Genomic_DNA"/>
</dbReference>
<evidence type="ECO:0000256" key="3">
    <source>
        <dbReference type="SAM" id="SignalP"/>
    </source>
</evidence>
<protein>
    <recommendedName>
        <fullName evidence="4">Wall-associated receptor kinase galacturonan-binding domain-containing protein</fullName>
    </recommendedName>
</protein>
<feature type="chain" id="PRO_5029865973" description="Wall-associated receptor kinase galacturonan-binding domain-containing protein" evidence="3">
    <location>
        <begin position="26"/>
        <end position="371"/>
    </location>
</feature>
<dbReference type="PANTHER" id="PTHR33355">
    <property type="entry name" value="WALL-ASSOCIATED RECEPTOR KINASE CARBOXY-TERMINAL PROTEIN-RELATED"/>
    <property type="match status" value="1"/>
</dbReference>
<evidence type="ECO:0000259" key="4">
    <source>
        <dbReference type="Pfam" id="PF13947"/>
    </source>
</evidence>
<accession>A0A7J0H2Y8</accession>
<dbReference type="GO" id="GO:0016020">
    <property type="term" value="C:membrane"/>
    <property type="evidence" value="ECO:0007669"/>
    <property type="project" value="UniProtKB-SubCell"/>
</dbReference>
<dbReference type="InterPro" id="IPR025287">
    <property type="entry name" value="WAK_GUB"/>
</dbReference>
<keyword evidence="6" id="KW-1185">Reference proteome</keyword>
<name>A0A7J0H2Y8_9ERIC</name>
<dbReference type="OrthoDB" id="1859308at2759"/>
<reference evidence="5 6" key="1">
    <citation type="submission" date="2019-07" db="EMBL/GenBank/DDBJ databases">
        <title>De Novo Assembly of kiwifruit Actinidia rufa.</title>
        <authorList>
            <person name="Sugita-Konishi S."/>
            <person name="Sato K."/>
            <person name="Mori E."/>
            <person name="Abe Y."/>
            <person name="Kisaki G."/>
            <person name="Hamano K."/>
            <person name="Suezawa K."/>
            <person name="Otani M."/>
            <person name="Fukuda T."/>
            <person name="Manabe T."/>
            <person name="Gomi K."/>
            <person name="Tabuchi M."/>
            <person name="Akimitsu K."/>
            <person name="Kataoka I."/>
        </authorList>
    </citation>
    <scope>NUCLEOTIDE SEQUENCE [LARGE SCALE GENOMIC DNA]</scope>
    <source>
        <strain evidence="6">cv. Fuchu</strain>
    </source>
</reference>
<comment type="caution">
    <text evidence="5">The sequence shown here is derived from an EMBL/GenBank/DDBJ whole genome shotgun (WGS) entry which is preliminary data.</text>
</comment>
<feature type="signal peptide" evidence="3">
    <location>
        <begin position="1"/>
        <end position="25"/>
    </location>
</feature>
<evidence type="ECO:0000313" key="6">
    <source>
        <dbReference type="Proteomes" id="UP000585474"/>
    </source>
</evidence>
<evidence type="ECO:0000256" key="1">
    <source>
        <dbReference type="ARBA" id="ARBA00004167"/>
    </source>
</evidence>
<sequence length="371" mass="40754">MASFLFFITSTIFTILVQAVLPVLAQTHPIHVKTCRSYCGNLTVDYPFGTRPGCGHPGFRELLFCINDFLIMLHISSGSYRVLDIDYSYRALTLHDPHMSNCDSIVLGYRGNGFVVDPWRSPYLNPAQDNVFMLIGCSSGSPLFQGFPGKHLPCRNVSSMGCEDYYGCPAWKVIGPKRVGSVYGAGPPECCAVPFEAIKAINLTKLECQGYSSAYSLAPVQVDTPGRWAYGIRVEYSLSNNEAFCKTCEATGGSCGYDIEGVHEVCMCGSWNSTSNCDSGEKNFQTYLISFSPFIMDLGPNQSSHSLAQIKAVPSLGLGVLRPSRLCPLILQWTHITSGGHHRRILDFCDCLDDILLKLTELLTVTVADIF</sequence>
<dbReference type="PANTHER" id="PTHR33355:SF3">
    <property type="entry name" value="WALL-ASSOCIATED RECEPTOR KINASE GALACTURONAN-BINDING PROTEIN"/>
    <property type="match status" value="1"/>
</dbReference>
<gene>
    <name evidence="5" type="ORF">Acr_26g0007200</name>
</gene>
<dbReference type="Proteomes" id="UP000585474">
    <property type="component" value="Unassembled WGS sequence"/>
</dbReference>